<feature type="transmembrane region" description="Helical" evidence="8">
    <location>
        <begin position="340"/>
        <end position="359"/>
    </location>
</feature>
<dbReference type="PANTHER" id="PTHR42718:SF46">
    <property type="entry name" value="BLR6921 PROTEIN"/>
    <property type="match status" value="1"/>
</dbReference>
<dbReference type="Gene3D" id="1.20.1720.10">
    <property type="entry name" value="Multidrug resistance protein D"/>
    <property type="match status" value="1"/>
</dbReference>
<dbReference type="PRINTS" id="PR01036">
    <property type="entry name" value="TCRTETB"/>
</dbReference>
<feature type="transmembrane region" description="Helical" evidence="8">
    <location>
        <begin position="205"/>
        <end position="224"/>
    </location>
</feature>
<feature type="transmembrane region" description="Helical" evidence="8">
    <location>
        <begin position="83"/>
        <end position="103"/>
    </location>
</feature>
<dbReference type="CDD" id="cd17321">
    <property type="entry name" value="MFS_MMR_MDR_like"/>
    <property type="match status" value="1"/>
</dbReference>
<protein>
    <recommendedName>
        <fullName evidence="9">Major facilitator superfamily (MFS) profile domain-containing protein</fullName>
    </recommendedName>
</protein>
<dbReference type="NCBIfam" id="TIGR00711">
    <property type="entry name" value="efflux_EmrB"/>
    <property type="match status" value="1"/>
</dbReference>
<dbReference type="AlphaFoldDB" id="A0A1V4A417"/>
<dbReference type="GO" id="GO:0022857">
    <property type="term" value="F:transmembrane transporter activity"/>
    <property type="evidence" value="ECO:0007669"/>
    <property type="project" value="InterPro"/>
</dbReference>
<dbReference type="InterPro" id="IPR011701">
    <property type="entry name" value="MFS"/>
</dbReference>
<feature type="transmembrane region" description="Helical" evidence="8">
    <location>
        <begin position="277"/>
        <end position="298"/>
    </location>
</feature>
<dbReference type="InterPro" id="IPR036259">
    <property type="entry name" value="MFS_trans_sf"/>
</dbReference>
<feature type="transmembrane region" description="Helical" evidence="8">
    <location>
        <begin position="450"/>
        <end position="471"/>
    </location>
</feature>
<keyword evidence="4 8" id="KW-0812">Transmembrane</keyword>
<dbReference type="InterPro" id="IPR004638">
    <property type="entry name" value="EmrB-like"/>
</dbReference>
<dbReference type="GO" id="GO:0046677">
    <property type="term" value="P:response to antibiotic"/>
    <property type="evidence" value="ECO:0007669"/>
    <property type="project" value="UniProtKB-KW"/>
</dbReference>
<evidence type="ECO:0000256" key="4">
    <source>
        <dbReference type="ARBA" id="ARBA00022692"/>
    </source>
</evidence>
<sequence>MTVRPDPTTASNSRERLVLLLSCLSAFAVILDGTIVSVALPDIDSDLKFSAATLPWVVNAYTLAFAGLLLLGGRCADAFGVKFTLATGLALFGLAGLAGGVASTPAMLLAARAAQGIGGALMLPTTLAALAQTFGEGPRRASAMATWSMVGSSGAIAGTVIGGLLTQFLGWRWVFIINVPITVAAGLLAAFALHEQDTVRSRPRLDIMGALLVTTALSAIVYAVMDSSERGWGDPIIWGSATGGITLLGLFIAHQYHVASQPLVPLTIFRSRSLSSANTTVFALSLAFLSTPVLLSLYVQTVNHFSPLEASFTLLPSALALMVGGRIAGKVTVRLGTRRASVLGIAIGTLGFTLLAFSLEEQGPLLLKVVLPTILIGFGVGSAFTPLTMAATRGVEPAHRGVAAGLFNATRQTSGAVGLAVTSAVAAAVTASAARSAGTATPTMTSLAHGYTVAFGVAACCSLAAGVMAALTMPHDSPVRTESNEYVSS</sequence>
<feature type="transmembrane region" description="Helical" evidence="8">
    <location>
        <begin position="109"/>
        <end position="131"/>
    </location>
</feature>
<keyword evidence="5 8" id="KW-1133">Transmembrane helix</keyword>
<accession>A0A1V4A417</accession>
<feature type="transmembrane region" description="Helical" evidence="8">
    <location>
        <begin position="365"/>
        <end position="384"/>
    </location>
</feature>
<organism evidence="10 11">
    <name type="scientific">Streptomyces tsukubensis</name>
    <dbReference type="NCBI Taxonomy" id="83656"/>
    <lineage>
        <taxon>Bacteria</taxon>
        <taxon>Bacillati</taxon>
        <taxon>Actinomycetota</taxon>
        <taxon>Actinomycetes</taxon>
        <taxon>Kitasatosporales</taxon>
        <taxon>Streptomycetaceae</taxon>
        <taxon>Streptomyces</taxon>
    </lineage>
</organism>
<evidence type="ECO:0000256" key="8">
    <source>
        <dbReference type="SAM" id="Phobius"/>
    </source>
</evidence>
<evidence type="ECO:0000256" key="7">
    <source>
        <dbReference type="ARBA" id="ARBA00023251"/>
    </source>
</evidence>
<dbReference type="RefSeq" id="WP_077970968.1">
    <property type="nucleotide sequence ID" value="NZ_CP045178.1"/>
</dbReference>
<dbReference type="PROSITE" id="PS50850">
    <property type="entry name" value="MFS"/>
    <property type="match status" value="1"/>
</dbReference>
<reference evidence="10 11" key="1">
    <citation type="submission" date="2017-02" db="EMBL/GenBank/DDBJ databases">
        <title>Draft Genome Sequence of Streptomyces tsukubaensis F601, a Producer of the immunosuppressant tacrolimus FK506.</title>
        <authorList>
            <person name="Zong G."/>
            <person name="Zhong C."/>
            <person name="Fu J."/>
            <person name="Qin R."/>
            <person name="Cao G."/>
        </authorList>
    </citation>
    <scope>NUCLEOTIDE SEQUENCE [LARGE SCALE GENOMIC DNA]</scope>
    <source>
        <strain evidence="10 11">F601</strain>
    </source>
</reference>
<feature type="transmembrane region" description="Helical" evidence="8">
    <location>
        <begin position="52"/>
        <end position="71"/>
    </location>
</feature>
<keyword evidence="6 8" id="KW-0472">Membrane</keyword>
<dbReference type="EMBL" id="MVFC01000024">
    <property type="protein sequence ID" value="OON75178.1"/>
    <property type="molecule type" value="Genomic_DNA"/>
</dbReference>
<keyword evidence="11" id="KW-1185">Reference proteome</keyword>
<evidence type="ECO:0000259" key="9">
    <source>
        <dbReference type="PROSITE" id="PS50850"/>
    </source>
</evidence>
<feature type="transmembrane region" description="Helical" evidence="8">
    <location>
        <begin position="171"/>
        <end position="193"/>
    </location>
</feature>
<comment type="subcellular location">
    <subcellularLocation>
        <location evidence="1">Cell membrane</location>
        <topology evidence="1">Multi-pass membrane protein</topology>
    </subcellularLocation>
</comment>
<evidence type="ECO:0000256" key="1">
    <source>
        <dbReference type="ARBA" id="ARBA00004651"/>
    </source>
</evidence>
<keyword evidence="3" id="KW-1003">Cell membrane</keyword>
<dbReference type="Gene3D" id="1.20.1250.20">
    <property type="entry name" value="MFS general substrate transporter like domains"/>
    <property type="match status" value="1"/>
</dbReference>
<dbReference type="GO" id="GO:0005886">
    <property type="term" value="C:plasma membrane"/>
    <property type="evidence" value="ECO:0007669"/>
    <property type="project" value="UniProtKB-SubCell"/>
</dbReference>
<evidence type="ECO:0000256" key="5">
    <source>
        <dbReference type="ARBA" id="ARBA00022989"/>
    </source>
</evidence>
<evidence type="ECO:0000256" key="6">
    <source>
        <dbReference type="ARBA" id="ARBA00023136"/>
    </source>
</evidence>
<evidence type="ECO:0000313" key="11">
    <source>
        <dbReference type="Proteomes" id="UP000190539"/>
    </source>
</evidence>
<name>A0A1V4A417_9ACTN</name>
<dbReference type="Proteomes" id="UP000190539">
    <property type="component" value="Unassembled WGS sequence"/>
</dbReference>
<comment type="caution">
    <text evidence="10">The sequence shown here is derived from an EMBL/GenBank/DDBJ whole genome shotgun (WGS) entry which is preliminary data.</text>
</comment>
<feature type="transmembrane region" description="Helical" evidence="8">
    <location>
        <begin position="17"/>
        <end position="40"/>
    </location>
</feature>
<feature type="transmembrane region" description="Helical" evidence="8">
    <location>
        <begin position="143"/>
        <end position="165"/>
    </location>
</feature>
<dbReference type="OrthoDB" id="9807274at2"/>
<dbReference type="InterPro" id="IPR020846">
    <property type="entry name" value="MFS_dom"/>
</dbReference>
<keyword evidence="7" id="KW-0046">Antibiotic resistance</keyword>
<dbReference type="SUPFAM" id="SSF103473">
    <property type="entry name" value="MFS general substrate transporter"/>
    <property type="match status" value="1"/>
</dbReference>
<feature type="transmembrane region" description="Helical" evidence="8">
    <location>
        <begin position="310"/>
        <end position="328"/>
    </location>
</feature>
<gene>
    <name evidence="10" type="ORF">B1H18_23815</name>
</gene>
<evidence type="ECO:0000256" key="3">
    <source>
        <dbReference type="ARBA" id="ARBA00022475"/>
    </source>
</evidence>
<proteinExistence type="predicted"/>
<dbReference type="STRING" id="83656.B1H18_23815"/>
<keyword evidence="2" id="KW-0813">Transport</keyword>
<evidence type="ECO:0000313" key="10">
    <source>
        <dbReference type="EMBL" id="OON75178.1"/>
    </source>
</evidence>
<evidence type="ECO:0000256" key="2">
    <source>
        <dbReference type="ARBA" id="ARBA00022448"/>
    </source>
</evidence>
<dbReference type="PANTHER" id="PTHR42718">
    <property type="entry name" value="MAJOR FACILITATOR SUPERFAMILY MULTIDRUG TRANSPORTER MFSC"/>
    <property type="match status" value="1"/>
</dbReference>
<feature type="domain" description="Major facilitator superfamily (MFS) profile" evidence="9">
    <location>
        <begin position="18"/>
        <end position="477"/>
    </location>
</feature>
<feature type="transmembrane region" description="Helical" evidence="8">
    <location>
        <begin position="236"/>
        <end position="256"/>
    </location>
</feature>
<dbReference type="Pfam" id="PF07690">
    <property type="entry name" value="MFS_1"/>
    <property type="match status" value="1"/>
</dbReference>
<feature type="transmembrane region" description="Helical" evidence="8">
    <location>
        <begin position="416"/>
        <end position="438"/>
    </location>
</feature>